<dbReference type="SUPFAM" id="SSF56235">
    <property type="entry name" value="N-terminal nucleophile aminohydrolases (Ntn hydrolases)"/>
    <property type="match status" value="1"/>
</dbReference>
<dbReference type="InterPro" id="IPR023343">
    <property type="entry name" value="Penicillin_amidase_dom1"/>
</dbReference>
<gene>
    <name evidence="4" type="ORF">ACFSOY_04145</name>
</gene>
<evidence type="ECO:0000313" key="5">
    <source>
        <dbReference type="Proteomes" id="UP001597343"/>
    </source>
</evidence>
<reference evidence="5" key="1">
    <citation type="journal article" date="2019" name="Int. J. Syst. Evol. Microbiol.">
        <title>The Global Catalogue of Microorganisms (GCM) 10K type strain sequencing project: providing services to taxonomists for standard genome sequencing and annotation.</title>
        <authorList>
            <consortium name="The Broad Institute Genomics Platform"/>
            <consortium name="The Broad Institute Genome Sequencing Center for Infectious Disease"/>
            <person name="Wu L."/>
            <person name="Ma J."/>
        </authorList>
    </citation>
    <scope>NUCLEOTIDE SEQUENCE [LARGE SCALE GENOMIC DNA]</scope>
    <source>
        <strain evidence="5">CGMCC 1.13574</strain>
    </source>
</reference>
<dbReference type="Proteomes" id="UP001597343">
    <property type="component" value="Unassembled WGS sequence"/>
</dbReference>
<keyword evidence="5" id="KW-1185">Reference proteome</keyword>
<dbReference type="Gene3D" id="1.10.1400.10">
    <property type="match status" value="1"/>
</dbReference>
<evidence type="ECO:0000256" key="1">
    <source>
        <dbReference type="ARBA" id="ARBA00006586"/>
    </source>
</evidence>
<name>A0ABW4ZV94_9BACL</name>
<dbReference type="RefSeq" id="WP_386044259.1">
    <property type="nucleotide sequence ID" value="NZ_JBHUIO010000002.1"/>
</dbReference>
<comment type="similarity">
    <text evidence="1">Belongs to the peptidase S45 family.</text>
</comment>
<dbReference type="PANTHER" id="PTHR34218:SF4">
    <property type="entry name" value="ACYL-HOMOSERINE LACTONE ACYLASE QUIP"/>
    <property type="match status" value="1"/>
</dbReference>
<protein>
    <submittedName>
        <fullName evidence="4">Penicillin acylase family protein</fullName>
    </submittedName>
</protein>
<keyword evidence="3" id="KW-0865">Zymogen</keyword>
<evidence type="ECO:0000256" key="3">
    <source>
        <dbReference type="ARBA" id="ARBA00023145"/>
    </source>
</evidence>
<comment type="caution">
    <text evidence="4">The sequence shown here is derived from an EMBL/GenBank/DDBJ whole genome shotgun (WGS) entry which is preliminary data.</text>
</comment>
<evidence type="ECO:0000256" key="2">
    <source>
        <dbReference type="ARBA" id="ARBA00022801"/>
    </source>
</evidence>
<dbReference type="PIRSF" id="PIRSF001227">
    <property type="entry name" value="Pen_acylase"/>
    <property type="match status" value="1"/>
</dbReference>
<dbReference type="CDD" id="cd03747">
    <property type="entry name" value="Ntn_PGA_like"/>
    <property type="match status" value="1"/>
</dbReference>
<dbReference type="InterPro" id="IPR043147">
    <property type="entry name" value="Penicillin_amidase_A-knob"/>
</dbReference>
<dbReference type="Gene3D" id="3.60.20.10">
    <property type="entry name" value="Glutamine Phosphoribosylpyrophosphate, subunit 1, domain 1"/>
    <property type="match status" value="1"/>
</dbReference>
<dbReference type="InterPro" id="IPR002692">
    <property type="entry name" value="S45"/>
</dbReference>
<dbReference type="Gene3D" id="1.10.439.10">
    <property type="entry name" value="Penicillin Amidohydrolase, domain 1"/>
    <property type="match status" value="1"/>
</dbReference>
<dbReference type="EMBL" id="JBHUIO010000002">
    <property type="protein sequence ID" value="MFD2169211.1"/>
    <property type="molecule type" value="Genomic_DNA"/>
</dbReference>
<proteinExistence type="inferred from homology"/>
<dbReference type="Pfam" id="PF01804">
    <property type="entry name" value="Penicil_amidase"/>
    <property type="match status" value="1"/>
</dbReference>
<dbReference type="InterPro" id="IPR014395">
    <property type="entry name" value="Pen/GL7ACA/AHL_acylase"/>
</dbReference>
<keyword evidence="2" id="KW-0378">Hydrolase</keyword>
<accession>A0ABW4ZV94</accession>
<dbReference type="PANTHER" id="PTHR34218">
    <property type="entry name" value="PEPTIDASE S45 PENICILLIN AMIDASE"/>
    <property type="match status" value="1"/>
</dbReference>
<dbReference type="InterPro" id="IPR043146">
    <property type="entry name" value="Penicillin_amidase_N_B-knob"/>
</dbReference>
<dbReference type="InterPro" id="IPR029055">
    <property type="entry name" value="Ntn_hydrolases_N"/>
</dbReference>
<evidence type="ECO:0000313" key="4">
    <source>
        <dbReference type="EMBL" id="MFD2169211.1"/>
    </source>
</evidence>
<dbReference type="Gene3D" id="2.30.120.10">
    <property type="match status" value="1"/>
</dbReference>
<organism evidence="4 5">
    <name type="scientific">Tumebacillus lipolyticus</name>
    <dbReference type="NCBI Taxonomy" id="1280370"/>
    <lineage>
        <taxon>Bacteria</taxon>
        <taxon>Bacillati</taxon>
        <taxon>Bacillota</taxon>
        <taxon>Bacilli</taxon>
        <taxon>Bacillales</taxon>
        <taxon>Alicyclobacillaceae</taxon>
        <taxon>Tumebacillus</taxon>
    </lineage>
</organism>
<sequence length="794" mass="89822">MAKRVSRGLHQRLARRPSRKILHLEGLRSKVSIYRDWRGVPHIEAQSLHDVYMAQGYVTAQDRLWQMDMSFRMVSGRLAEVLGAGLEQSDRLFRTLSMHKAAERSIAAYSANTLQHLESYCAGVNAYVADAKKNGRLPIEFALLGYEPQEWTPFEVLCIGRLLSYSLSQNMGNELFHHEVGKRVGEELRREIRPAYPEDGPLTIPRGKWQAGVPVGARSEQEVKGALESDALAEELLDLLTTAGDVTKGSNGWVVAGERTVSGKPLLANDPHIDLQTPSTWYQTHLIVEGELEKLNVIGVSLPGVPGILIGHNEQIAWGVTNSRADVQDLFVERRHPSDPAQFQYEQHWEHAEVRREIIRVKGKADVVFAVYTTRHGPVVSDVIVAEEGQAEEVLALQWSALLPSADLEAFFAINCATDWNTFREALREYRSPVLTFLFAGSDGTIACRVGGSIPIRQDGEGEHPVPGWTNQYEWTGFIPFEELPELVNPESGFIVAANQQIVEEQYPYLLTRSWDAPYRAWRIEEMLSEEQPFSLQEMSRMQGDILNLQARRLLPHLLPVLKRAEWTEVEQRSVRLLEDWNFYDDQDAAAPLVYHFFWWQISKRMFEPKMGTSLFRKMVDRINVTDETLLKAASGLENGWVLAAGGFEALVQESFKIAVDQLVQKFGELTSKWRWGAFHRFDPQHPIGRQVSLLGKLIDPRRHFPIGGSNTTVCLMTFQRESGTVLQAAPWRMVVDLQDMSALDLNAPGQSGDPLSRWYDDQSGLFVENSPASQQFNKEQYRAGAHLLVLHPD</sequence>